<reference evidence="1" key="1">
    <citation type="submission" date="2024-05" db="EMBL/GenBank/DDBJ databases">
        <title>Alkalihalobacillus sp. strain MEB203 novel alkaliphilic bacterium from Lonar Lake, India.</title>
        <authorList>
            <person name="Joshi A."/>
            <person name="Thite S."/>
            <person name="Mengade P."/>
        </authorList>
    </citation>
    <scope>NUCLEOTIDE SEQUENCE</scope>
    <source>
        <strain evidence="1">MEB 203</strain>
    </source>
</reference>
<sequence>MKFQKVKEALDTALYDWSLMQKTSGDEGAEHAERFERHFYDFIDEFETWFRTLDPEPTELEEAEALPEVMELEQHLPGPLQLNFTIELERIIDGYKTSRFD</sequence>
<dbReference type="Proteomes" id="UP001148125">
    <property type="component" value="Unassembled WGS sequence"/>
</dbReference>
<accession>A0ABT5VJH0</accession>
<comment type="caution">
    <text evidence="1">The sequence shown here is derived from an EMBL/GenBank/DDBJ whole genome shotgun (WGS) entry which is preliminary data.</text>
</comment>
<name>A0ABT5VJH0_9BACI</name>
<evidence type="ECO:0000313" key="1">
    <source>
        <dbReference type="EMBL" id="MDE5415600.1"/>
    </source>
</evidence>
<protein>
    <submittedName>
        <fullName evidence="1">Uncharacterized protein</fullName>
    </submittedName>
</protein>
<proteinExistence type="predicted"/>
<dbReference type="EMBL" id="JAOTPO010000018">
    <property type="protein sequence ID" value="MDE5415600.1"/>
    <property type="molecule type" value="Genomic_DNA"/>
</dbReference>
<gene>
    <name evidence="1" type="ORF">N7Z68_19830</name>
</gene>
<organism evidence="1 2">
    <name type="scientific">Alkalihalobacterium chitinilyticum</name>
    <dbReference type="NCBI Taxonomy" id="2980103"/>
    <lineage>
        <taxon>Bacteria</taxon>
        <taxon>Bacillati</taxon>
        <taxon>Bacillota</taxon>
        <taxon>Bacilli</taxon>
        <taxon>Bacillales</taxon>
        <taxon>Bacillaceae</taxon>
        <taxon>Alkalihalobacterium</taxon>
    </lineage>
</organism>
<keyword evidence="2" id="KW-1185">Reference proteome</keyword>
<dbReference type="RefSeq" id="WP_275120202.1">
    <property type="nucleotide sequence ID" value="NZ_JAOTPO010000018.1"/>
</dbReference>
<evidence type="ECO:0000313" key="2">
    <source>
        <dbReference type="Proteomes" id="UP001148125"/>
    </source>
</evidence>